<dbReference type="HOGENOM" id="CLU_125830_0_0_0"/>
<dbReference type="AlphaFoldDB" id="G7V7W9"/>
<name>G7V7W9_THELD</name>
<reference evidence="4" key="1">
    <citation type="submission" date="2011-10" db="EMBL/GenBank/DDBJ databases">
        <title>The complete genome of chromosome of Thermovirga lienii DSM 17291.</title>
        <authorList>
            <consortium name="US DOE Joint Genome Institute (JGI-PGF)"/>
            <person name="Lucas S."/>
            <person name="Copeland A."/>
            <person name="Lapidus A."/>
            <person name="Glavina del Rio T."/>
            <person name="Dalin E."/>
            <person name="Tice H."/>
            <person name="Bruce D."/>
            <person name="Goodwin L."/>
            <person name="Pitluck S."/>
            <person name="Peters L."/>
            <person name="Mikhailova N."/>
            <person name="Saunders E."/>
            <person name="Kyrpides N."/>
            <person name="Mavromatis K."/>
            <person name="Ivanova N."/>
            <person name="Last F.I."/>
            <person name="Brettin T."/>
            <person name="Detter J.C."/>
            <person name="Han C."/>
            <person name="Larimer F."/>
            <person name="Land M."/>
            <person name="Hauser L."/>
            <person name="Markowitz V."/>
            <person name="Cheng J.-F."/>
            <person name="Hugenholtz P."/>
            <person name="Woyke T."/>
            <person name="Wu D."/>
            <person name="Spring S."/>
            <person name="Schroeder M."/>
            <person name="Brambilla E.-M."/>
            <person name="Klenk H.-P."/>
            <person name="Eisen J.A."/>
        </authorList>
    </citation>
    <scope>NUCLEOTIDE SEQUENCE [LARGE SCALE GENOMIC DNA]</scope>
    <source>
        <strain evidence="4">ATCC BAA-1197 / DSM 17291 / Cas60314</strain>
    </source>
</reference>
<dbReference type="GO" id="GO:0016491">
    <property type="term" value="F:oxidoreductase activity"/>
    <property type="evidence" value="ECO:0007669"/>
    <property type="project" value="InterPro"/>
</dbReference>
<evidence type="ECO:0000313" key="3">
    <source>
        <dbReference type="EMBL" id="AER66205.1"/>
    </source>
</evidence>
<evidence type="ECO:0000259" key="2">
    <source>
        <dbReference type="Pfam" id="PF02915"/>
    </source>
</evidence>
<dbReference type="InterPro" id="IPR012347">
    <property type="entry name" value="Ferritin-like"/>
</dbReference>
<dbReference type="PANTHER" id="PTHR33531:SF7">
    <property type="entry name" value="HYPOTHETICAL MEMBRANE PROTEIN, CONSERVED"/>
    <property type="match status" value="1"/>
</dbReference>
<reference evidence="3 4" key="2">
    <citation type="journal article" date="2012" name="Stand. Genomic Sci.">
        <title>Genome sequence of the moderately thermophilic, amino-acid-degrading and sulfur-reducing bacterium Thermovirga lienii type strain (Cas60314(T)).</title>
        <authorList>
            <person name="Goker M."/>
            <person name="Saunders E."/>
            <person name="Lapidus A."/>
            <person name="Nolan M."/>
            <person name="Lucas S."/>
            <person name="Hammon N."/>
            <person name="Deshpande S."/>
            <person name="Cheng J.F."/>
            <person name="Han C."/>
            <person name="Tapia R."/>
            <person name="Goodwin L.A."/>
            <person name="Pitluck S."/>
            <person name="Liolios K."/>
            <person name="Mavromatis K."/>
            <person name="Pagani I."/>
            <person name="Ivanova N."/>
            <person name="Mikhailova N."/>
            <person name="Pati A."/>
            <person name="Chen A."/>
            <person name="Palaniappan K."/>
            <person name="Land M."/>
            <person name="Chang Y.J."/>
            <person name="Jeffries C.D."/>
            <person name="Brambilla E.M."/>
            <person name="Rohde M."/>
            <person name="Spring S."/>
            <person name="Detter J.C."/>
            <person name="Woyke T."/>
            <person name="Bristow J."/>
            <person name="Eisen J.A."/>
            <person name="Markowitz V."/>
            <person name="Hugenholtz P."/>
            <person name="Kyrpides N.C."/>
            <person name="Klenk H.P."/>
        </authorList>
    </citation>
    <scope>NUCLEOTIDE SEQUENCE [LARGE SCALE GENOMIC DNA]</scope>
    <source>
        <strain evidence="4">ATCC BAA-1197 / DSM 17291 / Cas60314</strain>
    </source>
</reference>
<dbReference type="EMBL" id="CP003096">
    <property type="protein sequence ID" value="AER66205.1"/>
    <property type="molecule type" value="Genomic_DNA"/>
</dbReference>
<evidence type="ECO:0000256" key="1">
    <source>
        <dbReference type="SAM" id="MobiDB-lite"/>
    </source>
</evidence>
<dbReference type="InterPro" id="IPR009078">
    <property type="entry name" value="Ferritin-like_SF"/>
</dbReference>
<dbReference type="CDD" id="cd01045">
    <property type="entry name" value="Ferritin_like_AB"/>
    <property type="match status" value="1"/>
</dbReference>
<dbReference type="KEGG" id="tli:Tlie_0470"/>
<dbReference type="SUPFAM" id="SSF47240">
    <property type="entry name" value="Ferritin-like"/>
    <property type="match status" value="1"/>
</dbReference>
<feature type="compositionally biased region" description="Basic and acidic residues" evidence="1">
    <location>
        <begin position="73"/>
        <end position="89"/>
    </location>
</feature>
<gene>
    <name evidence="3" type="ordered locus">Tlie_0470</name>
</gene>
<proteinExistence type="predicted"/>
<dbReference type="STRING" id="580340.Tlie_0470"/>
<dbReference type="GO" id="GO:0046872">
    <property type="term" value="F:metal ion binding"/>
    <property type="evidence" value="ECO:0007669"/>
    <property type="project" value="InterPro"/>
</dbReference>
<keyword evidence="4" id="KW-1185">Reference proteome</keyword>
<feature type="region of interest" description="Disordered" evidence="1">
    <location>
        <begin position="60"/>
        <end position="92"/>
    </location>
</feature>
<feature type="domain" description="Rubrerythrin diiron-binding" evidence="2">
    <location>
        <begin position="6"/>
        <end position="150"/>
    </location>
</feature>
<dbReference type="PANTHER" id="PTHR33531">
    <property type="entry name" value="RUBRERYTHRIN SUBFAMILY"/>
    <property type="match status" value="1"/>
</dbReference>
<sequence length="169" mass="19621">MEQAVKVLDFAMKMELQARDFYLESLDEVKLETTKQLLAYLAEWEKGHYDFLKKQKESVEGNSRWDTSAEPSIDEKEGEKIVSSKKEGTPVEPPIDELTGDMAILRIALVMETDFHNFYKNAAKNMKDEEGRKVLEMLAEWESGHQQMINEQYSALHKDFMAEMGFEPF</sequence>
<feature type="compositionally biased region" description="Polar residues" evidence="1">
    <location>
        <begin position="60"/>
        <end position="70"/>
    </location>
</feature>
<dbReference type="eggNOG" id="COG1633">
    <property type="taxonomic scope" value="Bacteria"/>
</dbReference>
<dbReference type="Proteomes" id="UP000005868">
    <property type="component" value="Chromosome"/>
</dbReference>
<protein>
    <submittedName>
        <fullName evidence="3">Rubrerythrin</fullName>
    </submittedName>
</protein>
<evidence type="ECO:0000313" key="4">
    <source>
        <dbReference type="Proteomes" id="UP000005868"/>
    </source>
</evidence>
<dbReference type="InterPro" id="IPR003251">
    <property type="entry name" value="Rr_diiron-bd_dom"/>
</dbReference>
<accession>G7V7W9</accession>
<dbReference type="Pfam" id="PF02915">
    <property type="entry name" value="Rubrerythrin"/>
    <property type="match status" value="1"/>
</dbReference>
<organism evidence="3 4">
    <name type="scientific">Thermovirga lienii (strain ATCC BAA-1197 / DSM 17291 / Cas60314)</name>
    <dbReference type="NCBI Taxonomy" id="580340"/>
    <lineage>
        <taxon>Bacteria</taxon>
        <taxon>Thermotogati</taxon>
        <taxon>Synergistota</taxon>
        <taxon>Synergistia</taxon>
        <taxon>Synergistales</taxon>
        <taxon>Thermovirgaceae</taxon>
        <taxon>Thermovirga</taxon>
    </lineage>
</organism>
<dbReference type="Gene3D" id="1.20.1260.10">
    <property type="match status" value="1"/>
</dbReference>